<evidence type="ECO:0000256" key="1">
    <source>
        <dbReference type="ARBA" id="ARBA00022603"/>
    </source>
</evidence>
<comment type="similarity">
    <text evidence="4">Belongs to the class I-like SAM-binding methyltransferase superfamily. gTMT family.</text>
</comment>
<dbReference type="Gene3D" id="3.40.50.150">
    <property type="entry name" value="Vaccinia Virus protein VP39"/>
    <property type="match status" value="1"/>
</dbReference>
<dbReference type="InterPro" id="IPR050447">
    <property type="entry name" value="Erg6_SMT_methyltransf"/>
</dbReference>
<dbReference type="AlphaFoldDB" id="A0A6G4X402"/>
<dbReference type="CDD" id="cd02440">
    <property type="entry name" value="AdoMet_MTases"/>
    <property type="match status" value="1"/>
</dbReference>
<feature type="region of interest" description="SAM motif III" evidence="4">
    <location>
        <begin position="158"/>
        <end position="167"/>
    </location>
</feature>
<dbReference type="InterPro" id="IPR020803">
    <property type="entry name" value="MeTfrase_dom"/>
</dbReference>
<feature type="region of interest" description="SAM motif I" evidence="4">
    <location>
        <begin position="68"/>
        <end position="77"/>
    </location>
</feature>
<dbReference type="PANTHER" id="PTHR44068:SF11">
    <property type="entry name" value="GERANYL DIPHOSPHATE 2-C-METHYLTRANSFERASE"/>
    <property type="match status" value="1"/>
</dbReference>
<dbReference type="GO" id="GO:0008757">
    <property type="term" value="F:S-adenosylmethionine-dependent methyltransferase activity"/>
    <property type="evidence" value="ECO:0007669"/>
    <property type="project" value="InterPro"/>
</dbReference>
<evidence type="ECO:0000313" key="6">
    <source>
        <dbReference type="EMBL" id="NGO72118.1"/>
    </source>
</evidence>
<dbReference type="SUPFAM" id="SSF53335">
    <property type="entry name" value="S-adenosyl-L-methionine-dependent methyltransferases"/>
    <property type="match status" value="1"/>
</dbReference>
<dbReference type="InterPro" id="IPR013216">
    <property type="entry name" value="Methyltransf_11"/>
</dbReference>
<comment type="caution">
    <text evidence="6">The sequence shown here is derived from an EMBL/GenBank/DDBJ whole genome shotgun (WGS) entry which is preliminary data.</text>
</comment>
<proteinExistence type="inferred from homology"/>
<dbReference type="Pfam" id="PF08241">
    <property type="entry name" value="Methyltransf_11"/>
    <property type="match status" value="1"/>
</dbReference>
<evidence type="ECO:0000256" key="3">
    <source>
        <dbReference type="ARBA" id="ARBA00022691"/>
    </source>
</evidence>
<keyword evidence="1 4" id="KW-0489">Methyltransferase</keyword>
<dbReference type="EMBL" id="JAAKZZ010000402">
    <property type="protein sequence ID" value="NGO72118.1"/>
    <property type="molecule type" value="Genomic_DNA"/>
</dbReference>
<keyword evidence="7" id="KW-1185">Reference proteome</keyword>
<sequence length="272" mass="30004">MATDQQSAPEGVGEFYDRITDVYAQVWGSNIHVGYWADAEDHTPIEQATERLTGLLVDRLAPEPDQHVLDVGCGIGQPAITLARSSGASVTGISVSGHQVARATERAREAGLGDRVRFQRADANDLPFPDASFDAAWAVESLIHMPDKDRALREVARVLRPGARLAIADMFHQPGTDLSYRGIVETVGIDEYRGMLERAGLIPLDVTDITERTRIPEPIKEAFRRRLLERAEEFLPTVGQEVYDQLRDPSSDVFDHPGFGYVLATARREAAT</sequence>
<reference evidence="6 7" key="1">
    <citation type="submission" date="2020-02" db="EMBL/GenBank/DDBJ databases">
        <title>Whole-genome analyses of novel actinobacteria.</title>
        <authorList>
            <person name="Sahin N."/>
            <person name="Tatar D."/>
        </authorList>
    </citation>
    <scope>NUCLEOTIDE SEQUENCE [LARGE SCALE GENOMIC DNA]</scope>
    <source>
        <strain evidence="6 7">SB3404</strain>
    </source>
</reference>
<keyword evidence="2 4" id="KW-0808">Transferase</keyword>
<dbReference type="PROSITE" id="PS51581">
    <property type="entry name" value="SAM_GTMT"/>
    <property type="match status" value="1"/>
</dbReference>
<evidence type="ECO:0000313" key="7">
    <source>
        <dbReference type="Proteomes" id="UP000477722"/>
    </source>
</evidence>
<protein>
    <submittedName>
        <fullName evidence="6">Methyltransferase domain-containing protein</fullName>
    </submittedName>
</protein>
<name>A0A6G4X402_9ACTN</name>
<accession>A0A6G4X402</accession>
<organism evidence="6 7">
    <name type="scientific">Streptomyces boncukensis</name>
    <dbReference type="NCBI Taxonomy" id="2711219"/>
    <lineage>
        <taxon>Bacteria</taxon>
        <taxon>Bacillati</taxon>
        <taxon>Actinomycetota</taxon>
        <taxon>Actinomycetes</taxon>
        <taxon>Kitasatosporales</taxon>
        <taxon>Streptomycetaceae</taxon>
        <taxon>Streptomyces</taxon>
    </lineage>
</organism>
<dbReference type="RefSeq" id="WP_165301806.1">
    <property type="nucleotide sequence ID" value="NZ_JAAKZZ010000402.1"/>
</dbReference>
<dbReference type="InterPro" id="IPR025774">
    <property type="entry name" value="PiNMT-like"/>
</dbReference>
<dbReference type="Proteomes" id="UP000477722">
    <property type="component" value="Unassembled WGS sequence"/>
</dbReference>
<feature type="region of interest" description="SAM motif II" evidence="4">
    <location>
        <begin position="131"/>
        <end position="139"/>
    </location>
</feature>
<evidence type="ECO:0000259" key="5">
    <source>
        <dbReference type="SMART" id="SM00828"/>
    </source>
</evidence>
<dbReference type="SMART" id="SM00828">
    <property type="entry name" value="PKS_MT"/>
    <property type="match status" value="1"/>
</dbReference>
<keyword evidence="3 4" id="KW-0949">S-adenosyl-L-methionine</keyword>
<evidence type="ECO:0000256" key="4">
    <source>
        <dbReference type="PROSITE-ProRule" id="PRU00914"/>
    </source>
</evidence>
<dbReference type="InterPro" id="IPR029063">
    <property type="entry name" value="SAM-dependent_MTases_sf"/>
</dbReference>
<dbReference type="GO" id="GO:0032259">
    <property type="term" value="P:methylation"/>
    <property type="evidence" value="ECO:0007669"/>
    <property type="project" value="UniProtKB-UniRule"/>
</dbReference>
<feature type="domain" description="Polyketide synthase-like methyltransferase" evidence="5">
    <location>
        <begin position="48"/>
        <end position="247"/>
    </location>
</feature>
<gene>
    <name evidence="6" type="ORF">G5C65_27975</name>
</gene>
<dbReference type="PANTHER" id="PTHR44068">
    <property type="entry name" value="ZGC:194242"/>
    <property type="match status" value="1"/>
</dbReference>
<evidence type="ECO:0000256" key="2">
    <source>
        <dbReference type="ARBA" id="ARBA00022679"/>
    </source>
</evidence>